<dbReference type="PANTHER" id="PTHR23517:SF13">
    <property type="entry name" value="MAJOR FACILITATOR SUPERFAMILY MFS_1"/>
    <property type="match status" value="1"/>
</dbReference>
<evidence type="ECO:0000256" key="2">
    <source>
        <dbReference type="ARBA" id="ARBA00022448"/>
    </source>
</evidence>
<feature type="transmembrane region" description="Helical" evidence="7">
    <location>
        <begin position="141"/>
        <end position="165"/>
    </location>
</feature>
<dbReference type="Pfam" id="PF07690">
    <property type="entry name" value="MFS_1"/>
    <property type="match status" value="1"/>
</dbReference>
<dbReference type="EMBL" id="JBEPSJ010000001">
    <property type="protein sequence ID" value="MET4580902.1"/>
    <property type="molecule type" value="Genomic_DNA"/>
</dbReference>
<protein>
    <submittedName>
        <fullName evidence="9">MFS family permease</fullName>
    </submittedName>
</protein>
<evidence type="ECO:0000256" key="7">
    <source>
        <dbReference type="SAM" id="Phobius"/>
    </source>
</evidence>
<evidence type="ECO:0000259" key="8">
    <source>
        <dbReference type="PROSITE" id="PS50850"/>
    </source>
</evidence>
<evidence type="ECO:0000256" key="3">
    <source>
        <dbReference type="ARBA" id="ARBA00022475"/>
    </source>
</evidence>
<feature type="domain" description="Major facilitator superfamily (MFS) profile" evidence="8">
    <location>
        <begin position="1"/>
        <end position="408"/>
    </location>
</feature>
<keyword evidence="3" id="KW-1003">Cell membrane</keyword>
<keyword evidence="4 7" id="KW-0812">Transmembrane</keyword>
<gene>
    <name evidence="9" type="ORF">ABIE21_000392</name>
</gene>
<dbReference type="SUPFAM" id="SSF103473">
    <property type="entry name" value="MFS general substrate transporter"/>
    <property type="match status" value="1"/>
</dbReference>
<sequence length="412" mass="41690">MLSTRLGHAHLGDRGSFFAAASVAALALWASGSPSIVYPVYTSDWGLTASLVTIVFAVYPISLVVTLVVFGSLSDYIGRRATLLIGVALIGAGVLLFAVAPNVVWLMLGRVLQGAGVGFAMGAASAAMVEYNTGSPGRASSVNTAATALGLALATIVGGGLVEYAPFPLHLSYWVLFGIAAVVFVAVWWMPRGLTGAPPRDDAPATRWRPQRVAVPRGLRVVFAVSALAISAGYAMGALLLSLGSQIAQDLIKTDNALVAGVALSISAIVIGVVAILARSLAPRTSIAVGGFSIAAGLGLLVLSAALESLPVFVAASVVAGAGYGWLFLGGLGLISRHAPVHHRASTLSAVYLVAYLAQGVIAVLIGQSATALGLEPALDIWAPVIAAIGLAASGAAIATSIGLRRRQAEAG</sequence>
<keyword evidence="10" id="KW-1185">Reference proteome</keyword>
<proteinExistence type="predicted"/>
<dbReference type="RefSeq" id="WP_354023109.1">
    <property type="nucleotide sequence ID" value="NZ_JBEPSJ010000001.1"/>
</dbReference>
<dbReference type="PROSITE" id="PS50850">
    <property type="entry name" value="MFS"/>
    <property type="match status" value="1"/>
</dbReference>
<dbReference type="InterPro" id="IPR011701">
    <property type="entry name" value="MFS"/>
</dbReference>
<feature type="transmembrane region" description="Helical" evidence="7">
    <location>
        <begin position="111"/>
        <end position="129"/>
    </location>
</feature>
<evidence type="ECO:0000256" key="5">
    <source>
        <dbReference type="ARBA" id="ARBA00022989"/>
    </source>
</evidence>
<keyword evidence="6 7" id="KW-0472">Membrane</keyword>
<name>A0ABV2QK78_9MICO</name>
<dbReference type="Proteomes" id="UP001549257">
    <property type="component" value="Unassembled WGS sequence"/>
</dbReference>
<dbReference type="InterPro" id="IPR020846">
    <property type="entry name" value="MFS_dom"/>
</dbReference>
<feature type="transmembrane region" description="Helical" evidence="7">
    <location>
        <begin position="285"/>
        <end position="307"/>
    </location>
</feature>
<comment type="subcellular location">
    <subcellularLocation>
        <location evidence="1">Cell membrane</location>
        <topology evidence="1">Multi-pass membrane protein</topology>
    </subcellularLocation>
</comment>
<dbReference type="InterPro" id="IPR036259">
    <property type="entry name" value="MFS_trans_sf"/>
</dbReference>
<accession>A0ABV2QK78</accession>
<dbReference type="Gene3D" id="1.20.1250.20">
    <property type="entry name" value="MFS general substrate transporter like domains"/>
    <property type="match status" value="1"/>
</dbReference>
<evidence type="ECO:0000256" key="4">
    <source>
        <dbReference type="ARBA" id="ARBA00022692"/>
    </source>
</evidence>
<comment type="caution">
    <text evidence="9">The sequence shown here is derived from an EMBL/GenBank/DDBJ whole genome shotgun (WGS) entry which is preliminary data.</text>
</comment>
<reference evidence="9 10" key="1">
    <citation type="submission" date="2024-06" db="EMBL/GenBank/DDBJ databases">
        <title>Sorghum-associated microbial communities from plants grown in Nebraska, USA.</title>
        <authorList>
            <person name="Schachtman D."/>
        </authorList>
    </citation>
    <scope>NUCLEOTIDE SEQUENCE [LARGE SCALE GENOMIC DNA]</scope>
    <source>
        <strain evidence="9 10">2857</strain>
    </source>
</reference>
<feature type="transmembrane region" description="Helical" evidence="7">
    <location>
        <begin position="48"/>
        <end position="70"/>
    </location>
</feature>
<feature type="transmembrane region" description="Helical" evidence="7">
    <location>
        <begin position="257"/>
        <end position="278"/>
    </location>
</feature>
<evidence type="ECO:0000313" key="9">
    <source>
        <dbReference type="EMBL" id="MET4580902.1"/>
    </source>
</evidence>
<evidence type="ECO:0000256" key="1">
    <source>
        <dbReference type="ARBA" id="ARBA00004651"/>
    </source>
</evidence>
<dbReference type="PANTHER" id="PTHR23517">
    <property type="entry name" value="RESISTANCE PROTEIN MDTM, PUTATIVE-RELATED-RELATED"/>
    <property type="match status" value="1"/>
</dbReference>
<feature type="transmembrane region" description="Helical" evidence="7">
    <location>
        <begin position="313"/>
        <end position="335"/>
    </location>
</feature>
<feature type="transmembrane region" description="Helical" evidence="7">
    <location>
        <begin position="171"/>
        <end position="190"/>
    </location>
</feature>
<organism evidence="9 10">
    <name type="scientific">Conyzicola nivalis</name>
    <dbReference type="NCBI Taxonomy" id="1477021"/>
    <lineage>
        <taxon>Bacteria</taxon>
        <taxon>Bacillati</taxon>
        <taxon>Actinomycetota</taxon>
        <taxon>Actinomycetes</taxon>
        <taxon>Micrococcales</taxon>
        <taxon>Microbacteriaceae</taxon>
        <taxon>Conyzicola</taxon>
    </lineage>
</organism>
<feature type="transmembrane region" description="Helical" evidence="7">
    <location>
        <begin position="381"/>
        <end position="404"/>
    </location>
</feature>
<feature type="transmembrane region" description="Helical" evidence="7">
    <location>
        <begin position="221"/>
        <end position="245"/>
    </location>
</feature>
<feature type="transmembrane region" description="Helical" evidence="7">
    <location>
        <begin position="82"/>
        <end position="105"/>
    </location>
</feature>
<keyword evidence="2" id="KW-0813">Transport</keyword>
<feature type="transmembrane region" description="Helical" evidence="7">
    <location>
        <begin position="347"/>
        <end position="369"/>
    </location>
</feature>
<evidence type="ECO:0000256" key="6">
    <source>
        <dbReference type="ARBA" id="ARBA00023136"/>
    </source>
</evidence>
<keyword evidence="5 7" id="KW-1133">Transmembrane helix</keyword>
<evidence type="ECO:0000313" key="10">
    <source>
        <dbReference type="Proteomes" id="UP001549257"/>
    </source>
</evidence>
<dbReference type="InterPro" id="IPR050171">
    <property type="entry name" value="MFS_Transporters"/>
</dbReference>